<dbReference type="PANTHER" id="PTHR13156:SF0">
    <property type="entry name" value="NADH DEHYDROGENASE [UBIQUINONE] IRON-SULFUR PROTEIN 6, MITOCHONDRIAL"/>
    <property type="match status" value="1"/>
</dbReference>
<protein>
    <recommendedName>
        <fullName evidence="1">Zinc finger CHCC-type domain-containing protein</fullName>
    </recommendedName>
</protein>
<sequence length="178" mass="20208">MQRRTRSHILIAFPADVTTYFQRVVHQSAFVLAEYNRGIFGFKRESVGDSNRSPFGSLSTLTKICREALFKYNTGSISSARCASDWVPKEKETHTGQKWEANDYRLARFIDRPKHVNENFAINLIAEVPPKACKERVVSCDGGSGPTGHPKVYINLDKPGEHACGYCGLRFYRDEQHH</sequence>
<dbReference type="Gene3D" id="2.60.260.40">
    <property type="entry name" value="q5lls5 like domains"/>
    <property type="match status" value="1"/>
</dbReference>
<dbReference type="AlphaFoldDB" id="A0A9P0FHV9"/>
<dbReference type="GO" id="GO:0005739">
    <property type="term" value="C:mitochondrion"/>
    <property type="evidence" value="ECO:0007669"/>
    <property type="project" value="GOC"/>
</dbReference>
<organism evidence="2 3">
    <name type="scientific">Brassicogethes aeneus</name>
    <name type="common">Rape pollen beetle</name>
    <name type="synonym">Meligethes aeneus</name>
    <dbReference type="NCBI Taxonomy" id="1431903"/>
    <lineage>
        <taxon>Eukaryota</taxon>
        <taxon>Metazoa</taxon>
        <taxon>Ecdysozoa</taxon>
        <taxon>Arthropoda</taxon>
        <taxon>Hexapoda</taxon>
        <taxon>Insecta</taxon>
        <taxon>Pterygota</taxon>
        <taxon>Neoptera</taxon>
        <taxon>Endopterygota</taxon>
        <taxon>Coleoptera</taxon>
        <taxon>Polyphaga</taxon>
        <taxon>Cucujiformia</taxon>
        <taxon>Nitidulidae</taxon>
        <taxon>Meligethinae</taxon>
        <taxon>Brassicogethes</taxon>
    </lineage>
</organism>
<reference evidence="2" key="1">
    <citation type="submission" date="2021-12" db="EMBL/GenBank/DDBJ databases">
        <authorList>
            <person name="King R."/>
        </authorList>
    </citation>
    <scope>NUCLEOTIDE SEQUENCE</scope>
</reference>
<dbReference type="Proteomes" id="UP001154078">
    <property type="component" value="Chromosome 5"/>
</dbReference>
<evidence type="ECO:0000259" key="1">
    <source>
        <dbReference type="Pfam" id="PF10276"/>
    </source>
</evidence>
<evidence type="ECO:0000313" key="2">
    <source>
        <dbReference type="EMBL" id="CAH0557496.1"/>
    </source>
</evidence>
<dbReference type="InterPro" id="IPR019401">
    <property type="entry name" value="Znf_CHCC"/>
</dbReference>
<keyword evidence="3" id="KW-1185">Reference proteome</keyword>
<dbReference type="EMBL" id="OV121136">
    <property type="protein sequence ID" value="CAH0557496.1"/>
    <property type="molecule type" value="Genomic_DNA"/>
</dbReference>
<feature type="domain" description="Zinc finger CHCC-type" evidence="1">
    <location>
        <begin position="136"/>
        <end position="171"/>
    </location>
</feature>
<dbReference type="OrthoDB" id="307899at2759"/>
<name>A0A9P0FHV9_BRAAE</name>
<evidence type="ECO:0000313" key="3">
    <source>
        <dbReference type="Proteomes" id="UP001154078"/>
    </source>
</evidence>
<proteinExistence type="predicted"/>
<dbReference type="PANTHER" id="PTHR13156">
    <property type="entry name" value="NADH-UBIQUINONE OXIDOREDUCTASE 13 KD-A SUBUNIT"/>
    <property type="match status" value="1"/>
</dbReference>
<dbReference type="GO" id="GO:0006120">
    <property type="term" value="P:mitochondrial electron transport, NADH to ubiquinone"/>
    <property type="evidence" value="ECO:0007669"/>
    <property type="project" value="TreeGrafter"/>
</dbReference>
<accession>A0A9P0FHV9</accession>
<gene>
    <name evidence="2" type="ORF">MELIAE_LOCUS8204</name>
</gene>
<dbReference type="FunFam" id="2.60.260.40:FF:000003">
    <property type="entry name" value="NADH dehydrogenase [ubiquinone] iron-sulfur protein 6, mitochondrial"/>
    <property type="match status" value="1"/>
</dbReference>
<dbReference type="Pfam" id="PF10276">
    <property type="entry name" value="zf-CHCC"/>
    <property type="match status" value="1"/>
</dbReference>